<accession>A0A8J5UQS5</accession>
<evidence type="ECO:0000313" key="2">
    <source>
        <dbReference type="EMBL" id="KAG7437197.1"/>
    </source>
</evidence>
<protein>
    <recommendedName>
        <fullName evidence="4">Secreted protein</fullName>
    </recommendedName>
</protein>
<dbReference type="EMBL" id="JAELUR010000001">
    <property type="protein sequence ID" value="KAG7437197.1"/>
    <property type="molecule type" value="Genomic_DNA"/>
</dbReference>
<organism evidence="2 3">
    <name type="scientific">Fusarium oxysporum f. sp. raphani</name>
    <dbReference type="NCBI Taxonomy" id="96318"/>
    <lineage>
        <taxon>Eukaryota</taxon>
        <taxon>Fungi</taxon>
        <taxon>Dikarya</taxon>
        <taxon>Ascomycota</taxon>
        <taxon>Pezizomycotina</taxon>
        <taxon>Sordariomycetes</taxon>
        <taxon>Hypocreomycetidae</taxon>
        <taxon>Hypocreales</taxon>
        <taxon>Nectriaceae</taxon>
        <taxon>Fusarium</taxon>
        <taxon>Fusarium oxysporum species complex</taxon>
    </lineage>
</organism>
<dbReference type="Pfam" id="PF17132">
    <property type="entry name" value="Glyco_hydro_106"/>
    <property type="match status" value="1"/>
</dbReference>
<evidence type="ECO:0000256" key="1">
    <source>
        <dbReference type="SAM" id="SignalP"/>
    </source>
</evidence>
<proteinExistence type="predicted"/>
<dbReference type="Proteomes" id="UP000693942">
    <property type="component" value="Unassembled WGS sequence"/>
</dbReference>
<dbReference type="InterPro" id="IPR053161">
    <property type="entry name" value="Ulvan_degrading_GH"/>
</dbReference>
<dbReference type="Gene3D" id="2.60.120.260">
    <property type="entry name" value="Galactose-binding domain-like"/>
    <property type="match status" value="1"/>
</dbReference>
<evidence type="ECO:0008006" key="4">
    <source>
        <dbReference type="Google" id="ProtNLM"/>
    </source>
</evidence>
<dbReference type="PANTHER" id="PTHR36848">
    <property type="entry name" value="DNA-BINDING PROTEIN (PUTATIVE SECRETED PROTEIN)-RELATED"/>
    <property type="match status" value="1"/>
</dbReference>
<dbReference type="AlphaFoldDB" id="A0A8J5UQS5"/>
<feature type="signal peptide" evidence="1">
    <location>
        <begin position="1"/>
        <end position="21"/>
    </location>
</feature>
<comment type="caution">
    <text evidence="2">The sequence shown here is derived from an EMBL/GenBank/DDBJ whole genome shotgun (WGS) entry which is preliminary data.</text>
</comment>
<dbReference type="PANTHER" id="PTHR36848:SF2">
    <property type="entry name" value="SECRETED PROTEIN"/>
    <property type="match status" value="1"/>
</dbReference>
<keyword evidence="1" id="KW-0732">Signal</keyword>
<gene>
    <name evidence="2" type="ORF">Forpi1262_v001981</name>
</gene>
<dbReference type="SUPFAM" id="SSF49785">
    <property type="entry name" value="Galactose-binding domain-like"/>
    <property type="match status" value="1"/>
</dbReference>
<feature type="chain" id="PRO_5035277272" description="Secreted protein" evidence="1">
    <location>
        <begin position="22"/>
        <end position="1007"/>
    </location>
</feature>
<name>A0A8J5UQS5_FUSOX</name>
<dbReference type="InterPro" id="IPR008979">
    <property type="entry name" value="Galactose-bd-like_sf"/>
</dbReference>
<evidence type="ECO:0000313" key="3">
    <source>
        <dbReference type="Proteomes" id="UP000693942"/>
    </source>
</evidence>
<reference evidence="2" key="1">
    <citation type="submission" date="2021-04" db="EMBL/GenBank/DDBJ databases">
        <title>First draft genome resource for Brassicaceae pathogens Fusarium oxysporum f. sp. raphani and Fusarium oxysporum f. sp. rapae.</title>
        <authorList>
            <person name="Asai S."/>
        </authorList>
    </citation>
    <scope>NUCLEOTIDE SEQUENCE</scope>
    <source>
        <strain evidence="2">Tf1262</strain>
    </source>
</reference>
<sequence length="1007" mass="110333">MRSNLPTAFLGLLTGAPVINGLYPQDSGTFSNPASRVRPRFRYWLPDAGVDADAVIKDVISAASIGSGGMEFLPFYEYGGDINPMPLGANWAKHNFGTPEFNTLFEKVLEAHEERGLVMDFALGPNQGQGVPAHPDNEGLQWDMVPFTAEVSSSGSFNGIVPGWGTGNLVSMVTALVKSNKTITFEGSGLAGPQNVTYDDFKLGHRTLSEVTQRVDRQGRTRLSFPKAPQGSHYRIFTFYERLSKHKNLKFTSKKHEAIFDNGSYAVDHFSGKGATVVGQFWDEHILKGNIPKLLARVGNYAWEDSMELTYNVSWSKSIPVRFQKVAGYSIKPYLPLLTFKQNTLGVQGAAPGPYRCTLDTEDEGIGYINDFRATLIDGYNEYLTTMADWVHKKLHTQLSIQTASGSSLDVLAAVPQVDAPECESLGYEDNIDSYRAFSGPARLTGKRVVSNEMGAVRNAGLQYHLPHLVFQVNRAFMGGVNQMVLHGQSYSGPYYGTTWPGHVPFNYLFAEPFSPRLPSWNNGLKGTMDYIARNQHVLQNGTPKVDVVIYNKQSASTIRRIYQGDDLLARGWSWNYLSADNLNDKHATVRDGILTPDGPAWKALIVENTQNLTLGSIESLGSFAKKGLPIIFTGGAPAYFVRGDGAGRKKFKTQLSRLLKARNVYTVGPGKVADKLKSLGLLPQIQTSANGTLYTSWTETSKVGYAFLYADMVRSTGSVTIRAKQSPFYFNAWTGEITPVLIYKQDKGFVTIPVNLAGNQTLLLAFGDNLTRSPLPKYHVNTAPSNVLDAQSVKGRGISLQVSRSLTSSKAVLSNGKHVIIDGRNIPGSFQLSKWNLTAEHWEAPQDLESLDTAKRNTTHELKTPTSWTEIPALANASGVGYYTTSIQWPPKGAPSGSKSLGAYIQFSRVVDVIQVTINGKRLPPLDVTNAVADIGPYLKEGKNVISLTVPTTFWNYLRTIITELESSGSQPLPLTLQSFGMPLVVATEEGLVGTVTIKPYQTLVC</sequence>